<dbReference type="AlphaFoldDB" id="A0A1X2H0D5"/>
<dbReference type="FunCoup" id="A0A1X2H0D5">
    <property type="interactions" value="686"/>
</dbReference>
<evidence type="ECO:0000256" key="6">
    <source>
        <dbReference type="ARBA" id="ARBA00023235"/>
    </source>
</evidence>
<evidence type="ECO:0000256" key="1">
    <source>
        <dbReference type="ARBA" id="ARBA00001713"/>
    </source>
</evidence>
<dbReference type="SUPFAM" id="SSF75445">
    <property type="entry name" value="D-ribose-5-phosphate isomerase (RpiA), lid domain"/>
    <property type="match status" value="1"/>
</dbReference>
<dbReference type="OMA" id="ACHVQEK"/>
<dbReference type="PANTHER" id="PTHR11934">
    <property type="entry name" value="RIBOSE-5-PHOSPHATE ISOMERASE"/>
    <property type="match status" value="1"/>
</dbReference>
<dbReference type="STRING" id="13706.A0A1X2H0D5"/>
<comment type="similarity">
    <text evidence="3">Belongs to the ribose 5-phosphate isomerase family.</text>
</comment>
<dbReference type="FunFam" id="3.30.70.260:FF:000018">
    <property type="entry name" value="Ribose-5-phosphate isomerase A"/>
    <property type="match status" value="1"/>
</dbReference>
<comment type="pathway">
    <text evidence="2">Carbohydrate degradation; pentose phosphate pathway; D-ribose 5-phosphate from D-ribulose 5-phosphate (non-oxidative stage): step 1/1.</text>
</comment>
<gene>
    <name evidence="9" type="ORF">BCR43DRAFT_499457</name>
</gene>
<evidence type="ECO:0000256" key="8">
    <source>
        <dbReference type="ARBA" id="ARBA00032273"/>
    </source>
</evidence>
<dbReference type="UniPathway" id="UPA00115">
    <property type="reaction ID" value="UER00412"/>
</dbReference>
<dbReference type="InParanoid" id="A0A1X2H0D5"/>
<dbReference type="GO" id="GO:0005737">
    <property type="term" value="C:cytoplasm"/>
    <property type="evidence" value="ECO:0007669"/>
    <property type="project" value="TreeGrafter"/>
</dbReference>
<reference evidence="9 10" key="1">
    <citation type="submission" date="2016-07" db="EMBL/GenBank/DDBJ databases">
        <title>Pervasive Adenine N6-methylation of Active Genes in Fungi.</title>
        <authorList>
            <consortium name="DOE Joint Genome Institute"/>
            <person name="Mondo S.J."/>
            <person name="Dannebaum R.O."/>
            <person name="Kuo R.C."/>
            <person name="Labutti K."/>
            <person name="Haridas S."/>
            <person name="Kuo A."/>
            <person name="Salamov A."/>
            <person name="Ahrendt S.R."/>
            <person name="Lipzen A."/>
            <person name="Sullivan W."/>
            <person name="Andreopoulos W.B."/>
            <person name="Clum A."/>
            <person name="Lindquist E."/>
            <person name="Daum C."/>
            <person name="Ramamoorthy G.K."/>
            <person name="Gryganskyi A."/>
            <person name="Culley D."/>
            <person name="Magnuson J.K."/>
            <person name="James T.Y."/>
            <person name="O'Malley M.A."/>
            <person name="Stajich J.E."/>
            <person name="Spatafora J.W."/>
            <person name="Visel A."/>
            <person name="Grigoriev I.V."/>
        </authorList>
    </citation>
    <scope>NUCLEOTIDE SEQUENCE [LARGE SCALE GENOMIC DNA]</scope>
    <source>
        <strain evidence="9 10">NRRL 2496</strain>
    </source>
</reference>
<keyword evidence="10" id="KW-1185">Reference proteome</keyword>
<dbReference type="CDD" id="cd01398">
    <property type="entry name" value="RPI_A"/>
    <property type="match status" value="1"/>
</dbReference>
<evidence type="ECO:0000256" key="2">
    <source>
        <dbReference type="ARBA" id="ARBA00004988"/>
    </source>
</evidence>
<dbReference type="EMBL" id="MCGN01000012">
    <property type="protein sequence ID" value="ORY90538.1"/>
    <property type="molecule type" value="Genomic_DNA"/>
</dbReference>
<evidence type="ECO:0000256" key="3">
    <source>
        <dbReference type="ARBA" id="ARBA00008088"/>
    </source>
</evidence>
<dbReference type="GO" id="GO:0008615">
    <property type="term" value="P:pyridoxine biosynthetic process"/>
    <property type="evidence" value="ECO:0007669"/>
    <property type="project" value="EnsemblFungi"/>
</dbReference>
<organism evidence="9 10">
    <name type="scientific">Syncephalastrum racemosum</name>
    <name type="common">Filamentous fungus</name>
    <dbReference type="NCBI Taxonomy" id="13706"/>
    <lineage>
        <taxon>Eukaryota</taxon>
        <taxon>Fungi</taxon>
        <taxon>Fungi incertae sedis</taxon>
        <taxon>Mucoromycota</taxon>
        <taxon>Mucoromycotina</taxon>
        <taxon>Mucoromycetes</taxon>
        <taxon>Mucorales</taxon>
        <taxon>Syncephalastraceae</taxon>
        <taxon>Syncephalastrum</taxon>
    </lineage>
</organism>
<name>A0A1X2H0D5_SYNRA</name>
<comment type="caution">
    <text evidence="9">The sequence shown here is derived from an EMBL/GenBank/DDBJ whole genome shotgun (WGS) entry which is preliminary data.</text>
</comment>
<dbReference type="NCBIfam" id="TIGR00021">
    <property type="entry name" value="rpiA"/>
    <property type="match status" value="1"/>
</dbReference>
<evidence type="ECO:0000256" key="4">
    <source>
        <dbReference type="ARBA" id="ARBA00011959"/>
    </source>
</evidence>
<dbReference type="Gene3D" id="3.40.50.1360">
    <property type="match status" value="1"/>
</dbReference>
<dbReference type="InterPro" id="IPR004788">
    <property type="entry name" value="Ribose5P_isomerase_type_A"/>
</dbReference>
<dbReference type="GO" id="GO:0006014">
    <property type="term" value="P:D-ribose metabolic process"/>
    <property type="evidence" value="ECO:0007669"/>
    <property type="project" value="TreeGrafter"/>
</dbReference>
<keyword evidence="6 9" id="KW-0413">Isomerase</keyword>
<dbReference type="SUPFAM" id="SSF100950">
    <property type="entry name" value="NagB/RpiA/CoA transferase-like"/>
    <property type="match status" value="1"/>
</dbReference>
<evidence type="ECO:0000313" key="10">
    <source>
        <dbReference type="Proteomes" id="UP000242180"/>
    </source>
</evidence>
<sequence>MLRHGLTGFLMRTAGVNTKLRCCRPTTPFLSYSYSSPLASFHYKHTMSVSPVEAGKKLAAYKAVDDYISPEHKVVGIGSGSTVVYAVERILQRPELKHIVYVPTSFQSKLLIIEGGLTMGTVEQFPEIDVTIDGADEVDPHLNAIKGGGACQFQEKVVAEAAKKFVIIADYRKKSNQLGVQWTKGVPIEVVPMTYKVVIKALENKLSIKPQQITLRMAVNKAGPVVTDNGNFVIDAHFGAIQDPATLLKEIKLLTGVYEVGLFCNMAETAYFGESDGTVSTLKA</sequence>
<dbReference type="Pfam" id="PF06026">
    <property type="entry name" value="Rib_5-P_isom_A"/>
    <property type="match status" value="1"/>
</dbReference>
<dbReference type="FunFam" id="3.40.50.1360:FF:000014">
    <property type="entry name" value="Ribose 5-phosphate isomerase"/>
    <property type="match status" value="1"/>
</dbReference>
<protein>
    <recommendedName>
        <fullName evidence="5">Ribose-5-phosphate isomerase</fullName>
        <ecNumber evidence="4">5.3.1.6</ecNumber>
    </recommendedName>
    <alternativeName>
        <fullName evidence="8">D-ribose-5-phosphate ketol-isomerase</fullName>
    </alternativeName>
    <alternativeName>
        <fullName evidence="7">Phosphoriboisomerase</fullName>
    </alternativeName>
</protein>
<dbReference type="NCBIfam" id="NF001924">
    <property type="entry name" value="PRK00702.1"/>
    <property type="match status" value="1"/>
</dbReference>
<dbReference type="PANTHER" id="PTHR11934:SF0">
    <property type="entry name" value="RIBOSE-5-PHOSPHATE ISOMERASE"/>
    <property type="match status" value="1"/>
</dbReference>
<evidence type="ECO:0000256" key="7">
    <source>
        <dbReference type="ARBA" id="ARBA00029734"/>
    </source>
</evidence>
<dbReference type="GO" id="GO:0004751">
    <property type="term" value="F:ribose-5-phosphate isomerase activity"/>
    <property type="evidence" value="ECO:0007669"/>
    <property type="project" value="UniProtKB-EC"/>
</dbReference>
<evidence type="ECO:0000256" key="5">
    <source>
        <dbReference type="ARBA" id="ARBA00019150"/>
    </source>
</evidence>
<dbReference type="GO" id="GO:0009052">
    <property type="term" value="P:pentose-phosphate shunt, non-oxidative branch"/>
    <property type="evidence" value="ECO:0007669"/>
    <property type="project" value="InterPro"/>
</dbReference>
<accession>A0A1X2H0D5</accession>
<dbReference type="Proteomes" id="UP000242180">
    <property type="component" value="Unassembled WGS sequence"/>
</dbReference>
<dbReference type="EC" id="5.3.1.6" evidence="4"/>
<dbReference type="OrthoDB" id="1555531at2759"/>
<dbReference type="Gene3D" id="3.30.70.260">
    <property type="match status" value="1"/>
</dbReference>
<evidence type="ECO:0000313" key="9">
    <source>
        <dbReference type="EMBL" id="ORY90538.1"/>
    </source>
</evidence>
<proteinExistence type="inferred from homology"/>
<dbReference type="InterPro" id="IPR037171">
    <property type="entry name" value="NagB/RpiA_transferase-like"/>
</dbReference>
<comment type="catalytic activity">
    <reaction evidence="1">
        <text>aldehydo-D-ribose 5-phosphate = D-ribulose 5-phosphate</text>
        <dbReference type="Rhea" id="RHEA:14657"/>
        <dbReference type="ChEBI" id="CHEBI:58121"/>
        <dbReference type="ChEBI" id="CHEBI:58273"/>
        <dbReference type="EC" id="5.3.1.6"/>
    </reaction>
</comment>